<dbReference type="SUPFAM" id="SSF46565">
    <property type="entry name" value="Chaperone J-domain"/>
    <property type="match status" value="1"/>
</dbReference>
<keyword evidence="4" id="KW-1133">Transmembrane helix</keyword>
<dbReference type="OrthoDB" id="240298at2759"/>
<comment type="subcellular location">
    <subcellularLocation>
        <location evidence="1">Mitochondrion inner membrane</location>
    </subcellularLocation>
</comment>
<keyword evidence="6" id="KW-0472">Membrane</keyword>
<evidence type="ECO:0000256" key="5">
    <source>
        <dbReference type="ARBA" id="ARBA00023128"/>
    </source>
</evidence>
<reference evidence="7" key="1">
    <citation type="submission" date="2011-03" db="EMBL/GenBank/DDBJ databases">
        <title>The Genome Sequence of Nematocida sp1 strain ERTm2.</title>
        <authorList>
            <consortium name="The Broad Institute Genome Sequencing Platform"/>
            <consortium name="The Broad Institute Genome Sequencing Center for Infectious Disease"/>
            <person name="Cuomo C."/>
            <person name="Troemel E."/>
            <person name="Young S.K."/>
            <person name="Zeng Q."/>
            <person name="Gargeya S."/>
            <person name="Fitzgerald M."/>
            <person name="Haas B."/>
            <person name="Abouelleil A."/>
            <person name="Alvarado L."/>
            <person name="Arachchi H.M."/>
            <person name="Berlin A."/>
            <person name="Brown A."/>
            <person name="Chapman S.B."/>
            <person name="Chen Z."/>
            <person name="Dunbar C."/>
            <person name="Freedman E."/>
            <person name="Gearin G."/>
            <person name="Gellesch M."/>
            <person name="Goldberg J."/>
            <person name="Griggs A."/>
            <person name="Gujja S."/>
            <person name="Heilman E.R."/>
            <person name="Heiman D."/>
            <person name="Howarth C."/>
            <person name="Larson L."/>
            <person name="Lui A."/>
            <person name="MacDonald P.J.P."/>
            <person name="Mehta T."/>
            <person name="Montmayeur A."/>
            <person name="Murphy C."/>
            <person name="Neiman D."/>
            <person name="Pearson M."/>
            <person name="Priest M."/>
            <person name="Roberts A."/>
            <person name="Saif S."/>
            <person name="Shea T."/>
            <person name="Shenoy N."/>
            <person name="Sisk P."/>
            <person name="Stolte C."/>
            <person name="Sykes S."/>
            <person name="White J."/>
            <person name="Yandava C."/>
            <person name="Wortman J."/>
            <person name="Nusbaum C."/>
            <person name="Birren B."/>
        </authorList>
    </citation>
    <scope>NUCLEOTIDE SEQUENCE</scope>
    <source>
        <strain evidence="7">ERTm2</strain>
    </source>
</reference>
<dbReference type="AlphaFoldDB" id="H8ZB89"/>
<keyword evidence="3" id="KW-0999">Mitochondrion inner membrane</keyword>
<dbReference type="HOGENOM" id="CLU_017633_13_5_1"/>
<dbReference type="GO" id="GO:0005743">
    <property type="term" value="C:mitochondrial inner membrane"/>
    <property type="evidence" value="ECO:0007669"/>
    <property type="project" value="UniProtKB-SubCell"/>
</dbReference>
<sequence>MGINIWRHAGFLKEMTAAEAMSILGVFALKRSNIDTNYRMLVRANHPDSGGSDYLSQKVNEARELLLRNMK</sequence>
<name>H8ZB89_NEMA1</name>
<dbReference type="EMBL" id="JH604634">
    <property type="protein sequence ID" value="EHY66142.1"/>
    <property type="molecule type" value="Genomic_DNA"/>
</dbReference>
<accession>H8ZB89</accession>
<evidence type="ECO:0008006" key="8">
    <source>
        <dbReference type="Google" id="ProtNLM"/>
    </source>
</evidence>
<evidence type="ECO:0000256" key="4">
    <source>
        <dbReference type="ARBA" id="ARBA00022989"/>
    </source>
</evidence>
<dbReference type="PANTHER" id="PTHR12763:SF28">
    <property type="entry name" value="GEO10507P1-RELATED"/>
    <property type="match status" value="1"/>
</dbReference>
<evidence type="ECO:0000313" key="7">
    <source>
        <dbReference type="EMBL" id="EHY66142.1"/>
    </source>
</evidence>
<organism evidence="7">
    <name type="scientific">Nematocida ausubeli (strain ATCC PRA-371 / ERTm2)</name>
    <name type="common">Nematode killer fungus</name>
    <dbReference type="NCBI Taxonomy" id="1913371"/>
    <lineage>
        <taxon>Eukaryota</taxon>
        <taxon>Fungi</taxon>
        <taxon>Fungi incertae sedis</taxon>
        <taxon>Microsporidia</taxon>
        <taxon>Nematocida</taxon>
    </lineage>
</organism>
<dbReference type="Proteomes" id="UP000005622">
    <property type="component" value="Unassembled WGS sequence"/>
</dbReference>
<evidence type="ECO:0000256" key="2">
    <source>
        <dbReference type="ARBA" id="ARBA00022692"/>
    </source>
</evidence>
<evidence type="ECO:0000256" key="1">
    <source>
        <dbReference type="ARBA" id="ARBA00004273"/>
    </source>
</evidence>
<keyword evidence="5" id="KW-0496">Mitochondrion</keyword>
<dbReference type="InterPro" id="IPR036869">
    <property type="entry name" value="J_dom_sf"/>
</dbReference>
<evidence type="ECO:0000256" key="6">
    <source>
        <dbReference type="ARBA" id="ARBA00023136"/>
    </source>
</evidence>
<proteinExistence type="predicted"/>
<protein>
    <recommendedName>
        <fullName evidence="8">J domain-containing protein</fullName>
    </recommendedName>
</protein>
<keyword evidence="2" id="KW-0812">Transmembrane</keyword>
<dbReference type="STRING" id="944018.H8ZB89"/>
<evidence type="ECO:0000256" key="3">
    <source>
        <dbReference type="ARBA" id="ARBA00022792"/>
    </source>
</evidence>
<dbReference type="Gene3D" id="1.10.287.110">
    <property type="entry name" value="DnaJ domain"/>
    <property type="match status" value="1"/>
</dbReference>
<dbReference type="PANTHER" id="PTHR12763">
    <property type="match status" value="1"/>
</dbReference>
<gene>
    <name evidence="7" type="ORF">NERG_00838</name>
</gene>